<dbReference type="SUPFAM" id="SSF46689">
    <property type="entry name" value="Homeodomain-like"/>
    <property type="match status" value="1"/>
</dbReference>
<evidence type="ECO:0000313" key="5">
    <source>
        <dbReference type="EMBL" id="OFC69971.1"/>
    </source>
</evidence>
<comment type="caution">
    <text evidence="5">The sequence shown here is derived from an EMBL/GenBank/DDBJ whole genome shotgun (WGS) entry which is preliminary data.</text>
</comment>
<gene>
    <name evidence="5" type="ORF">BFC18_15430</name>
</gene>
<dbReference type="EMBL" id="MDHN01000032">
    <property type="protein sequence ID" value="OFC69971.1"/>
    <property type="molecule type" value="Genomic_DNA"/>
</dbReference>
<dbReference type="PANTHER" id="PTHR46796">
    <property type="entry name" value="HTH-TYPE TRANSCRIPTIONAL ACTIVATOR RHAS-RELATED"/>
    <property type="match status" value="1"/>
</dbReference>
<dbReference type="InterPro" id="IPR046532">
    <property type="entry name" value="DUF6597"/>
</dbReference>
<evidence type="ECO:0000313" key="6">
    <source>
        <dbReference type="Proteomes" id="UP000175691"/>
    </source>
</evidence>
<dbReference type="InterPro" id="IPR018060">
    <property type="entry name" value="HTH_AraC"/>
</dbReference>
<dbReference type="GO" id="GO:0003700">
    <property type="term" value="F:DNA-binding transcription factor activity"/>
    <property type="evidence" value="ECO:0007669"/>
    <property type="project" value="InterPro"/>
</dbReference>
<keyword evidence="3" id="KW-0804">Transcription</keyword>
<evidence type="ECO:0000256" key="2">
    <source>
        <dbReference type="ARBA" id="ARBA00023125"/>
    </source>
</evidence>
<evidence type="ECO:0000256" key="1">
    <source>
        <dbReference type="ARBA" id="ARBA00023015"/>
    </source>
</evidence>
<evidence type="ECO:0000256" key="3">
    <source>
        <dbReference type="ARBA" id="ARBA00023163"/>
    </source>
</evidence>
<dbReference type="Gene3D" id="1.10.10.60">
    <property type="entry name" value="Homeodomain-like"/>
    <property type="match status" value="1"/>
</dbReference>
<dbReference type="AlphaFoldDB" id="A0A1E7Z947"/>
<evidence type="ECO:0000259" key="4">
    <source>
        <dbReference type="PROSITE" id="PS01124"/>
    </source>
</evidence>
<accession>A0A1E7Z947</accession>
<keyword evidence="6" id="KW-1185">Reference proteome</keyword>
<dbReference type="OrthoDB" id="6592899at2"/>
<proteinExistence type="predicted"/>
<keyword evidence="2" id="KW-0238">DNA-binding</keyword>
<reference evidence="5 6" key="1">
    <citation type="submission" date="2016-08" db="EMBL/GenBank/DDBJ databases">
        <authorList>
            <person name="Seilhamer J.J."/>
        </authorList>
    </citation>
    <scope>NUCLEOTIDE SEQUENCE [LARGE SCALE GENOMIC DNA]</scope>
    <source>
        <strain evidence="5 6">KCTC 42603</strain>
    </source>
</reference>
<dbReference type="PROSITE" id="PS01124">
    <property type="entry name" value="HTH_ARAC_FAMILY_2"/>
    <property type="match status" value="1"/>
</dbReference>
<keyword evidence="1" id="KW-0805">Transcription regulation</keyword>
<name>A0A1E7Z947_9ALTE</name>
<organism evidence="5 6">
    <name type="scientific">Alteromonas confluentis</name>
    <dbReference type="NCBI Taxonomy" id="1656094"/>
    <lineage>
        <taxon>Bacteria</taxon>
        <taxon>Pseudomonadati</taxon>
        <taxon>Pseudomonadota</taxon>
        <taxon>Gammaproteobacteria</taxon>
        <taxon>Alteromonadales</taxon>
        <taxon>Alteromonadaceae</taxon>
        <taxon>Alteromonas/Salinimonas group</taxon>
        <taxon>Alteromonas</taxon>
    </lineage>
</organism>
<dbReference type="InterPro" id="IPR009057">
    <property type="entry name" value="Homeodomain-like_sf"/>
</dbReference>
<sequence length="272" mass="30193">MTKKSNAKTVVPTGVPDAFKPAQIAFVPVPLSLSRWLHSIWFSDNPHCLPSQDRCYPDGGVSLTFTLSDHSLNASVLFSTRTAPFVTLPGDALISIRFLPGAFTECFGIPAESLPRDAISSFASLHPNVSLPVNEVCAAPDCERVRILLQWLTQRLHQNSAVSEDRERLISNLATPLQHNTDIARQLGVSSRTLQRTCKRVLGLSPKELVQFSRIYTARQQLIYSSGSLADVALTSGYFDQAHFTNHFHQFVGETPAAYRQRKVSRFSNIKK</sequence>
<dbReference type="PANTHER" id="PTHR46796:SF12">
    <property type="entry name" value="HTH-TYPE DNA-BINDING TRANSCRIPTIONAL ACTIVATOR EUTR"/>
    <property type="match status" value="1"/>
</dbReference>
<dbReference type="Pfam" id="PF20240">
    <property type="entry name" value="DUF6597"/>
    <property type="match status" value="1"/>
</dbReference>
<dbReference type="STRING" id="1656094.BFC18_15430"/>
<dbReference type="SMART" id="SM00342">
    <property type="entry name" value="HTH_ARAC"/>
    <property type="match status" value="1"/>
</dbReference>
<dbReference type="InterPro" id="IPR050204">
    <property type="entry name" value="AraC_XylS_family_regulators"/>
</dbReference>
<dbReference type="Proteomes" id="UP000175691">
    <property type="component" value="Unassembled WGS sequence"/>
</dbReference>
<dbReference type="RefSeq" id="WP_070126219.1">
    <property type="nucleotide sequence ID" value="NZ_MDHN01000032.1"/>
</dbReference>
<feature type="domain" description="HTH araC/xylS-type" evidence="4">
    <location>
        <begin position="163"/>
        <end position="262"/>
    </location>
</feature>
<dbReference type="GO" id="GO:0043565">
    <property type="term" value="F:sequence-specific DNA binding"/>
    <property type="evidence" value="ECO:0007669"/>
    <property type="project" value="InterPro"/>
</dbReference>
<protein>
    <recommendedName>
        <fullName evidence="4">HTH araC/xylS-type domain-containing protein</fullName>
    </recommendedName>
</protein>
<dbReference type="Pfam" id="PF12833">
    <property type="entry name" value="HTH_18"/>
    <property type="match status" value="1"/>
</dbReference>